<keyword evidence="4 5" id="KW-0720">Serine protease</keyword>
<keyword evidence="3 5" id="KW-0378">Hydrolase</keyword>
<dbReference type="AlphaFoldDB" id="A0A4R8M468"/>
<evidence type="ECO:0000256" key="2">
    <source>
        <dbReference type="ARBA" id="ARBA00022670"/>
    </source>
</evidence>
<evidence type="ECO:0000256" key="6">
    <source>
        <dbReference type="SAM" id="SignalP"/>
    </source>
</evidence>
<protein>
    <submittedName>
        <fullName evidence="8">Galactose oxidase-like protein</fullName>
    </submittedName>
</protein>
<dbReference type="RefSeq" id="WP_133957913.1">
    <property type="nucleotide sequence ID" value="NZ_SORI01000012.1"/>
</dbReference>
<dbReference type="OrthoDB" id="9798386at2"/>
<feature type="chain" id="PRO_5020808901" evidence="6">
    <location>
        <begin position="24"/>
        <end position="918"/>
    </location>
</feature>
<dbReference type="GO" id="GO:0004252">
    <property type="term" value="F:serine-type endopeptidase activity"/>
    <property type="evidence" value="ECO:0007669"/>
    <property type="project" value="UniProtKB-UniRule"/>
</dbReference>
<dbReference type="Pfam" id="PF00082">
    <property type="entry name" value="Peptidase_S8"/>
    <property type="match status" value="1"/>
</dbReference>
<dbReference type="PROSITE" id="PS00137">
    <property type="entry name" value="SUBTILASE_HIS"/>
    <property type="match status" value="1"/>
</dbReference>
<feature type="active site" description="Charge relay system" evidence="5">
    <location>
        <position position="171"/>
    </location>
</feature>
<dbReference type="PRINTS" id="PR00723">
    <property type="entry name" value="SUBTILISIN"/>
</dbReference>
<dbReference type="Gene3D" id="2.120.10.80">
    <property type="entry name" value="Kelch-type beta propeller"/>
    <property type="match status" value="1"/>
</dbReference>
<keyword evidence="9" id="KW-1185">Reference proteome</keyword>
<proteinExistence type="inferred from homology"/>
<dbReference type="PANTHER" id="PTHR43399">
    <property type="entry name" value="SUBTILISIN-RELATED"/>
    <property type="match status" value="1"/>
</dbReference>
<feature type="domain" description="Peptidase S8/S53" evidence="7">
    <location>
        <begin position="164"/>
        <end position="445"/>
    </location>
</feature>
<dbReference type="PROSITE" id="PS51892">
    <property type="entry name" value="SUBTILASE"/>
    <property type="match status" value="1"/>
</dbReference>
<dbReference type="PANTHER" id="PTHR43399:SF4">
    <property type="entry name" value="CELL WALL-ASSOCIATED PROTEASE"/>
    <property type="match status" value="1"/>
</dbReference>
<accession>A0A4R8M468</accession>
<evidence type="ECO:0000256" key="1">
    <source>
        <dbReference type="ARBA" id="ARBA00011073"/>
    </source>
</evidence>
<dbReference type="InterPro" id="IPR000209">
    <property type="entry name" value="Peptidase_S8/S53_dom"/>
</dbReference>
<comment type="similarity">
    <text evidence="1 5">Belongs to the peptidase S8 family.</text>
</comment>
<reference evidence="8 9" key="1">
    <citation type="submission" date="2019-03" db="EMBL/GenBank/DDBJ databases">
        <title>Genomic Encyclopedia of Type Strains, Phase IV (KMG-IV): sequencing the most valuable type-strain genomes for metagenomic binning, comparative biology and taxonomic classification.</title>
        <authorList>
            <person name="Goeker M."/>
        </authorList>
    </citation>
    <scope>NUCLEOTIDE SEQUENCE [LARGE SCALE GENOMIC DNA]</scope>
    <source>
        <strain evidence="8 9">DSM 25964</strain>
    </source>
</reference>
<gene>
    <name evidence="8" type="ORF">C8D99_11225</name>
</gene>
<dbReference type="InterPro" id="IPR036852">
    <property type="entry name" value="Peptidase_S8/S53_dom_sf"/>
</dbReference>
<dbReference type="SUPFAM" id="SSF50965">
    <property type="entry name" value="Galactose oxidase, central domain"/>
    <property type="match status" value="1"/>
</dbReference>
<dbReference type="InterPro" id="IPR034204">
    <property type="entry name" value="PfSUB1-like_cat_dom"/>
</dbReference>
<evidence type="ECO:0000256" key="3">
    <source>
        <dbReference type="ARBA" id="ARBA00022801"/>
    </source>
</evidence>
<feature type="signal peptide" evidence="6">
    <location>
        <begin position="1"/>
        <end position="23"/>
    </location>
</feature>
<dbReference type="SUPFAM" id="SSF52743">
    <property type="entry name" value="Subtilisin-like"/>
    <property type="match status" value="1"/>
</dbReference>
<dbReference type="EMBL" id="SORI01000012">
    <property type="protein sequence ID" value="TDY59518.1"/>
    <property type="molecule type" value="Genomic_DNA"/>
</dbReference>
<evidence type="ECO:0000259" key="7">
    <source>
        <dbReference type="Pfam" id="PF00082"/>
    </source>
</evidence>
<dbReference type="GO" id="GO:0006508">
    <property type="term" value="P:proteolysis"/>
    <property type="evidence" value="ECO:0007669"/>
    <property type="project" value="UniProtKB-KW"/>
</dbReference>
<sequence length="918" mass="98227">MKKSIAAALLFAVFFLLPSASRAGEGRSAPSGTVVFALREQPPGEKGTLSARSLLAGAGISASDLQRLERTGVYLADGGGDPEAAARKLAELEGVAWAEPSLPLTWFDAPEDEHYWVQWSLSNTASPYAVEELSWLNGFAPVHLTAGADVDAPRAWTVTRGDPSVVVAVMDTGIGPYIHDLADNLWVNGGEIPGNNIDDDGNGYIDDVNGWNALEGTGDISDGNEHGSHCAGIIAARQDDYGITGIAPNVRVMALVGFETAHVLANTEYLLAQKARGVNVRAVNMSFGTGIPYSRAIEEALAKLEEGGVLVFAAAGNFATDNDFASFSYPSSLPFGNIVSVGSTGGTDEPSNFSQWGRRSVDIHAPGETILSTIPSKYVTNGYSSRIGGTWNTWVLKSGTSMATPLTLGAAALLFSAYPEADWRTVKAQLLSTADRLPSLEGLSRTEGRLSAGRALTEPLRTRPALFRLSSQFPMPGGQVRLSGYNLTEGGVLSLVLSDGRRVILPEDGRTSGETVITLPPGELPDGRVTLEIVADGQDRLTSLPFLLTRPGEAAPADIVYFSEGGRDFHAVPVSGQAAVADEFVYGTAGFEELNEYGNLVRRYLPAVFSLRDRTLRKAPLGGEGEEWARTDLDFRYTSYCALGTTVFLTGQSSEGWVYAYDTERGELRRLTRLPEELRESRLGSPATAAEEKYFYMAGGFVVGSFLDLHDKTVDSVYRLDLETLEWQRWGTLSEKRFAAAAAIEDGKLFVAGGKHYELFTVGSTSSTVEIPTSSVNVFSLEDGSRQDTSLPFSTWKGSLAFDGEREAVLLFGGLVYFGDLSMASPLAAWTRPDGSGGEWGLASPRFPFISGDGGWAFTSGGTHHLLARGWGDQYDRGYQLFSLPAPPENPSAPGCSGGVSPWGILLLLPLAALLKKR</sequence>
<feature type="active site" description="Charge relay system" evidence="5">
    <location>
        <position position="226"/>
    </location>
</feature>
<keyword evidence="6" id="KW-0732">Signal</keyword>
<evidence type="ECO:0000256" key="5">
    <source>
        <dbReference type="PROSITE-ProRule" id="PRU01240"/>
    </source>
</evidence>
<evidence type="ECO:0000313" key="8">
    <source>
        <dbReference type="EMBL" id="TDY59518.1"/>
    </source>
</evidence>
<name>A0A4R8M468_9BACT</name>
<dbReference type="CDD" id="cd07473">
    <property type="entry name" value="Peptidases_S8_Subtilisin_like"/>
    <property type="match status" value="1"/>
</dbReference>
<evidence type="ECO:0000256" key="4">
    <source>
        <dbReference type="ARBA" id="ARBA00022825"/>
    </source>
</evidence>
<comment type="caution">
    <text evidence="8">The sequence shown here is derived from an EMBL/GenBank/DDBJ whole genome shotgun (WGS) entry which is preliminary data.</text>
</comment>
<keyword evidence="2 5" id="KW-0645">Protease</keyword>
<dbReference type="InterPro" id="IPR022398">
    <property type="entry name" value="Peptidase_S8_His-AS"/>
</dbReference>
<dbReference type="Gene3D" id="3.40.50.200">
    <property type="entry name" value="Peptidase S8/S53 domain"/>
    <property type="match status" value="1"/>
</dbReference>
<dbReference type="InterPro" id="IPR015915">
    <property type="entry name" value="Kelch-typ_b-propeller"/>
</dbReference>
<dbReference type="InterPro" id="IPR011043">
    <property type="entry name" value="Gal_Oxase/kelch_b-propeller"/>
</dbReference>
<dbReference type="InterPro" id="IPR051048">
    <property type="entry name" value="Peptidase_S8/S53_subtilisin"/>
</dbReference>
<feature type="active site" description="Charge relay system" evidence="5">
    <location>
        <position position="401"/>
    </location>
</feature>
<organism evidence="8 9">
    <name type="scientific">Aminivibrio pyruvatiphilus</name>
    <dbReference type="NCBI Taxonomy" id="1005740"/>
    <lineage>
        <taxon>Bacteria</taxon>
        <taxon>Thermotogati</taxon>
        <taxon>Synergistota</taxon>
        <taxon>Synergistia</taxon>
        <taxon>Synergistales</taxon>
        <taxon>Aminobacteriaceae</taxon>
        <taxon>Aminivibrio</taxon>
    </lineage>
</organism>
<dbReference type="Proteomes" id="UP000295066">
    <property type="component" value="Unassembled WGS sequence"/>
</dbReference>
<dbReference type="InterPro" id="IPR015500">
    <property type="entry name" value="Peptidase_S8_subtilisin-rel"/>
</dbReference>
<evidence type="ECO:0000313" key="9">
    <source>
        <dbReference type="Proteomes" id="UP000295066"/>
    </source>
</evidence>